<comment type="caution">
    <text evidence="1">The sequence shown here is derived from an EMBL/GenBank/DDBJ whole genome shotgun (WGS) entry which is preliminary data.</text>
</comment>
<organism evidence="1 2">
    <name type="scientific">Vibrio crassostreae</name>
    <dbReference type="NCBI Taxonomy" id="246167"/>
    <lineage>
        <taxon>Bacteria</taxon>
        <taxon>Pseudomonadati</taxon>
        <taxon>Pseudomonadota</taxon>
        <taxon>Gammaproteobacteria</taxon>
        <taxon>Vibrionales</taxon>
        <taxon>Vibrionaceae</taxon>
        <taxon>Vibrio</taxon>
    </lineage>
</organism>
<protein>
    <submittedName>
        <fullName evidence="1">Uncharacterized protein</fullName>
    </submittedName>
</protein>
<name>A0ABP1X1S0_9VIBR</name>
<evidence type="ECO:0000313" key="2">
    <source>
        <dbReference type="Proteomes" id="UP000049077"/>
    </source>
</evidence>
<dbReference type="Proteomes" id="UP000049077">
    <property type="component" value="Unassembled WGS sequence"/>
</dbReference>
<dbReference type="EMBL" id="CCJX01000152">
    <property type="protein sequence ID" value="CDT49647.1"/>
    <property type="molecule type" value="Genomic_DNA"/>
</dbReference>
<gene>
    <name evidence="1" type="ORF">VCR4J5_650153</name>
</gene>
<keyword evidence="2" id="KW-1185">Reference proteome</keyword>
<sequence>MFSHREAIGIVCGMIRYWLGSAGRKLDRFRKAKSQSSMNCSGFSNLVAPPRFELGTERL</sequence>
<proteinExistence type="predicted"/>
<accession>A0ABP1X1S0</accession>
<evidence type="ECO:0000313" key="1">
    <source>
        <dbReference type="EMBL" id="CDT49647.1"/>
    </source>
</evidence>
<reference evidence="1 2" key="1">
    <citation type="submission" date="2014-06" db="EMBL/GenBank/DDBJ databases">
        <authorList>
            <person name="Le Roux F."/>
        </authorList>
    </citation>
    <scope>NUCLEOTIDE SEQUENCE [LARGE SCALE GENOMIC DNA]</scope>
    <source>
        <strain evidence="1 2">J5-4</strain>
    </source>
</reference>